<name>A0A858RDB4_9BACT</name>
<reference evidence="2 3" key="1">
    <citation type="submission" date="2020-04" db="EMBL/GenBank/DDBJ databases">
        <title>Luteolibacter sp. G-1-1-1 isolated from soil.</title>
        <authorList>
            <person name="Dahal R.H."/>
        </authorList>
    </citation>
    <scope>NUCLEOTIDE SEQUENCE [LARGE SCALE GENOMIC DNA]</scope>
    <source>
        <strain evidence="2 3">G-1-1-1</strain>
    </source>
</reference>
<sequence>MPAFIVPTRLTLALAVATLGGVRLSGAEAPPPPAPKGRALLPPPSVPFSKAYRLWRPVAPYDTAPMWLHESYWTYGPDGKAYDTWHPPAVTNPETGLKVTFGHEHGDDQSTSDLYPSAGAIAFGYVNEMLATCGCDTPGMCSRNEDHVGHKVTVSNNTPLSKGGTVDMLIKLHQGSHGADAMTNPSHELVIHAKHDSGPLEFKWRTIHSFGGANKFHDAAAGEKEVVSLASPDPSPADQPRGSVLRIIPSLRSMKEAHAGWGHLETWNGGPEQWIYDPTDKTYPVRISHHIYFSVVDPARYYSATTANHLGRTVELCYDPTSPLYNRVGQGPWPETSKLLSGAAVRALPGVQPVPWNDPRSPYRGATRFLELDRLNLINRSGQTKIWTDAYGSKMKLAKNRADGVVVEQFLSVDMSGVDQGGSTQGSTHGVTKVVDYSDGGKNGVHAPN</sequence>
<keyword evidence="3" id="KW-1185">Reference proteome</keyword>
<gene>
    <name evidence="2" type="ORF">HHL09_00365</name>
</gene>
<feature type="region of interest" description="Disordered" evidence="1">
    <location>
        <begin position="420"/>
        <end position="449"/>
    </location>
</feature>
<protein>
    <submittedName>
        <fullName evidence="2">Uncharacterized protein</fullName>
    </submittedName>
</protein>
<organism evidence="2 3">
    <name type="scientific">Luteolibacter luteus</name>
    <dbReference type="NCBI Taxonomy" id="2728835"/>
    <lineage>
        <taxon>Bacteria</taxon>
        <taxon>Pseudomonadati</taxon>
        <taxon>Verrucomicrobiota</taxon>
        <taxon>Verrucomicrobiia</taxon>
        <taxon>Verrucomicrobiales</taxon>
        <taxon>Verrucomicrobiaceae</taxon>
        <taxon>Luteolibacter</taxon>
    </lineage>
</organism>
<evidence type="ECO:0000313" key="2">
    <source>
        <dbReference type="EMBL" id="QJE94300.1"/>
    </source>
</evidence>
<dbReference type="KEGG" id="luo:HHL09_00365"/>
<evidence type="ECO:0000313" key="3">
    <source>
        <dbReference type="Proteomes" id="UP000501812"/>
    </source>
</evidence>
<dbReference type="Proteomes" id="UP000501812">
    <property type="component" value="Chromosome"/>
</dbReference>
<evidence type="ECO:0000256" key="1">
    <source>
        <dbReference type="SAM" id="MobiDB-lite"/>
    </source>
</evidence>
<dbReference type="EMBL" id="CP051774">
    <property type="protein sequence ID" value="QJE94300.1"/>
    <property type="molecule type" value="Genomic_DNA"/>
</dbReference>
<dbReference type="RefSeq" id="WP_169452521.1">
    <property type="nucleotide sequence ID" value="NZ_CP051774.1"/>
</dbReference>
<accession>A0A858RDB4</accession>
<proteinExistence type="predicted"/>
<dbReference type="AlphaFoldDB" id="A0A858RDB4"/>